<keyword evidence="1" id="KW-1133">Transmembrane helix</keyword>
<dbReference type="CDD" id="cd00276">
    <property type="entry name" value="C2B_Synaptotagmin"/>
    <property type="match status" value="1"/>
</dbReference>
<dbReference type="PANTHER" id="PTHR10024">
    <property type="entry name" value="SYNAPTOTAGMIN"/>
    <property type="match status" value="1"/>
</dbReference>
<dbReference type="InterPro" id="IPR035892">
    <property type="entry name" value="C2_domain_sf"/>
</dbReference>
<dbReference type="GO" id="GO:0005886">
    <property type="term" value="C:plasma membrane"/>
    <property type="evidence" value="ECO:0007669"/>
    <property type="project" value="TreeGrafter"/>
</dbReference>
<dbReference type="GO" id="GO:0005544">
    <property type="term" value="F:calcium-dependent phospholipid binding"/>
    <property type="evidence" value="ECO:0007669"/>
    <property type="project" value="TreeGrafter"/>
</dbReference>
<feature type="domain" description="C2" evidence="2">
    <location>
        <begin position="271"/>
        <end position="411"/>
    </location>
</feature>
<dbReference type="GO" id="GO:0001786">
    <property type="term" value="F:phosphatidylserine binding"/>
    <property type="evidence" value="ECO:0007669"/>
    <property type="project" value="TreeGrafter"/>
</dbReference>
<dbReference type="GO" id="GO:0017156">
    <property type="term" value="P:calcium-ion regulated exocytosis"/>
    <property type="evidence" value="ECO:0007669"/>
    <property type="project" value="TreeGrafter"/>
</dbReference>
<dbReference type="SUPFAM" id="SSF49562">
    <property type="entry name" value="C2 domain (Calcium/lipid-binding domain, CaLB)"/>
    <property type="match status" value="1"/>
</dbReference>
<keyword evidence="1" id="KW-0472">Membrane</keyword>
<dbReference type="GO" id="GO:0005509">
    <property type="term" value="F:calcium ion binding"/>
    <property type="evidence" value="ECO:0007669"/>
    <property type="project" value="TreeGrafter"/>
</dbReference>
<dbReference type="AlphaFoldDB" id="R7TPS5"/>
<name>R7TPS5_CAPTE</name>
<dbReference type="EMBL" id="KB309082">
    <property type="protein sequence ID" value="ELT95572.1"/>
    <property type="molecule type" value="Genomic_DNA"/>
</dbReference>
<accession>R7TPS5</accession>
<keyword evidence="1" id="KW-0812">Transmembrane</keyword>
<protein>
    <submittedName>
        <fullName evidence="3">Synaptotagmin 44</fullName>
    </submittedName>
</protein>
<sequence>MNIELDRWDRLWIIAGCLMFIVLCTLIMVCKLSPMCCLYKHCPLKARFDPEIQISPSPDYKSLAQFHDSYRGENLRGSMKEGGTILGIPTNYTDTATSDSDSGFVFGGGTYTTATAGKGDSSSDSNSAAYLVRGEISFSYWYSQINEHIYLNIGTVCITLQAINVEKNRDRYMKFYEQLDQHELNKKIKREVQTSLKAPAKVIKFHETIGVPIPRAEVNHFIFRLVCSSVGTYAQSIPFGEAVLTLEEGDLCPKENEVFQTKQLVMPPQEEKGEIFIGMNYLPTAQKLSLQIVESKSLRLINTEPHPSELYVRATVLKRGVFSKRRVASQKALPDMMWNETLSFDLPPDHIPDISLIVSLKQTVSKTKVQTKREEYTVGRVVFGMKTGTPRAQAHFNDMLRSPRKPISHWHPLY</sequence>
<dbReference type="GO" id="GO:0070382">
    <property type="term" value="C:exocytic vesicle"/>
    <property type="evidence" value="ECO:0007669"/>
    <property type="project" value="TreeGrafter"/>
</dbReference>
<gene>
    <name evidence="3" type="primary">SYT44</name>
    <name evidence="3" type="ORF">CAPTEDRAFT_238582</name>
</gene>
<feature type="transmembrane region" description="Helical" evidence="1">
    <location>
        <begin position="12"/>
        <end position="29"/>
    </location>
</feature>
<evidence type="ECO:0000259" key="2">
    <source>
        <dbReference type="PROSITE" id="PS50004"/>
    </source>
</evidence>
<evidence type="ECO:0000313" key="3">
    <source>
        <dbReference type="EMBL" id="ELT95572.1"/>
    </source>
</evidence>
<evidence type="ECO:0000256" key="1">
    <source>
        <dbReference type="SAM" id="Phobius"/>
    </source>
</evidence>
<dbReference type="InterPro" id="IPR000008">
    <property type="entry name" value="C2_dom"/>
</dbReference>
<dbReference type="GO" id="GO:0030276">
    <property type="term" value="F:clathrin binding"/>
    <property type="evidence" value="ECO:0007669"/>
    <property type="project" value="TreeGrafter"/>
</dbReference>
<dbReference type="GO" id="GO:0000149">
    <property type="term" value="F:SNARE binding"/>
    <property type="evidence" value="ECO:0007669"/>
    <property type="project" value="TreeGrafter"/>
</dbReference>
<organism evidence="3">
    <name type="scientific">Capitella teleta</name>
    <name type="common">Polychaete worm</name>
    <dbReference type="NCBI Taxonomy" id="283909"/>
    <lineage>
        <taxon>Eukaryota</taxon>
        <taxon>Metazoa</taxon>
        <taxon>Spiralia</taxon>
        <taxon>Lophotrochozoa</taxon>
        <taxon>Annelida</taxon>
        <taxon>Polychaeta</taxon>
        <taxon>Sedentaria</taxon>
        <taxon>Scolecida</taxon>
        <taxon>Capitellidae</taxon>
        <taxon>Capitella</taxon>
    </lineage>
</organism>
<dbReference type="STRING" id="283909.R7TPS5"/>
<dbReference type="InParanoid" id="R7TPS5"/>
<proteinExistence type="predicted"/>
<dbReference type="PANTHER" id="PTHR10024:SF374">
    <property type="entry name" value="C2 DOMAIN-CONTAINING PROTEIN"/>
    <property type="match status" value="1"/>
</dbReference>
<dbReference type="PROSITE" id="PS50004">
    <property type="entry name" value="C2"/>
    <property type="match status" value="1"/>
</dbReference>
<dbReference type="OrthoDB" id="67700at2759"/>
<dbReference type="Gene3D" id="2.60.40.150">
    <property type="entry name" value="C2 domain"/>
    <property type="match status" value="1"/>
</dbReference>
<reference evidence="3" key="1">
    <citation type="journal article" date="2013" name="Nature">
        <title>Insights into bilaterian evolution from three spiralian genomes.</title>
        <authorList>
            <person name="Simakov O."/>
            <person name="Marletaz F."/>
            <person name="Cho S.J."/>
            <person name="Edsinger-Gonzales E."/>
            <person name="Havlak P."/>
            <person name="Hellsten U."/>
            <person name="Kuo D.H."/>
            <person name="Larsson T."/>
            <person name="Lv J."/>
            <person name="Arendt D."/>
            <person name="Savage R."/>
            <person name="Osoegawa K."/>
            <person name="de Jong P."/>
            <person name="Grimwood J."/>
            <person name="Chapman J.A."/>
            <person name="Shapiro H."/>
            <person name="Aerts A."/>
            <person name="Otillar R.P."/>
            <person name="Terry A.Y."/>
            <person name="Boore J.L."/>
            <person name="Grigoriev I.V."/>
            <person name="Lindberg D.R."/>
            <person name="Seaver E.C."/>
            <person name="Weisblat D.A."/>
            <person name="Putnam N.H."/>
            <person name="Rokhsar D.S."/>
        </authorList>
    </citation>
    <scope>NUCLEOTIDE SEQUENCE</scope>
    <source>
        <strain evidence="3">I ESC-2004</strain>
    </source>
</reference>